<protein>
    <submittedName>
        <fullName evidence="2">Alternative protein FBXO17</fullName>
    </submittedName>
</protein>
<gene>
    <name evidence="2" type="primary">FBXO17</name>
</gene>
<name>L8E8U1_HUMAN</name>
<organism evidence="2">
    <name type="scientific">Homo sapiens</name>
    <name type="common">Human</name>
    <dbReference type="NCBI Taxonomy" id="9606"/>
    <lineage>
        <taxon>Eukaryota</taxon>
        <taxon>Metazoa</taxon>
        <taxon>Chordata</taxon>
        <taxon>Craniata</taxon>
        <taxon>Vertebrata</taxon>
        <taxon>Euteleostomi</taxon>
        <taxon>Mammalia</taxon>
        <taxon>Eutheria</taxon>
        <taxon>Euarchontoglires</taxon>
        <taxon>Primates</taxon>
        <taxon>Haplorrhini</taxon>
        <taxon>Catarrhini</taxon>
        <taxon>Hominidae</taxon>
        <taxon>Homo</taxon>
    </lineage>
</organism>
<sequence length="40" mass="4418">MFVMAMTPTLKVVGLLERGRGTPGPPRAENRLKGFLNHKP</sequence>
<dbReference type="OrthoDB" id="1107553at2759"/>
<dbReference type="EMBL" id="HF584228">
    <property type="protein sequence ID" value="CCQ43725.1"/>
    <property type="molecule type" value="Genomic_DNA"/>
</dbReference>
<evidence type="ECO:0000313" key="2">
    <source>
        <dbReference type="EMBL" id="CCQ43725.1"/>
    </source>
</evidence>
<dbReference type="AlphaFoldDB" id="L8E8U1"/>
<feature type="region of interest" description="Disordered" evidence="1">
    <location>
        <begin position="16"/>
        <end position="40"/>
    </location>
</feature>
<reference evidence="2" key="1">
    <citation type="journal article" date="2013" name="PLoS ONE">
        <title>Direct detection of alternative open reading frames translation products in human significantly expands the proteome.</title>
        <authorList>
            <person name="Vanderperre B."/>
            <person name="Lucier J.-F."/>
            <person name="Motard J."/>
            <person name="Tremblay G."/>
            <person name="Vanderperre S."/>
            <person name="Wisztorski M."/>
            <person name="Salzet M."/>
            <person name="Boisvert F.-M."/>
            <person name="Roucou X."/>
        </authorList>
    </citation>
    <scope>NUCLEOTIDE SEQUENCE</scope>
</reference>
<evidence type="ECO:0000256" key="1">
    <source>
        <dbReference type="SAM" id="MobiDB-lite"/>
    </source>
</evidence>
<proteinExistence type="predicted"/>
<accession>L8E8U1</accession>